<protein>
    <recommendedName>
        <fullName evidence="3">DUF4236 domain-containing protein</fullName>
    </recommendedName>
</protein>
<sequence length="54" mass="6084">MTYRSRSAYQGLRANRRNGGKSFCGSAKRPLSLTGFPVSLKNVNRLFKFNIITC</sequence>
<proteinExistence type="predicted"/>
<evidence type="ECO:0000313" key="2">
    <source>
        <dbReference type="EMBL" id="JAI02891.1"/>
    </source>
</evidence>
<name>A0A0E9XM32_ANGAN</name>
<feature type="region of interest" description="Disordered" evidence="1">
    <location>
        <begin position="1"/>
        <end position="24"/>
    </location>
</feature>
<evidence type="ECO:0000256" key="1">
    <source>
        <dbReference type="SAM" id="MobiDB-lite"/>
    </source>
</evidence>
<accession>A0A0E9XM32</accession>
<reference evidence="2" key="1">
    <citation type="submission" date="2014-11" db="EMBL/GenBank/DDBJ databases">
        <authorList>
            <person name="Amaro Gonzalez C."/>
        </authorList>
    </citation>
    <scope>NUCLEOTIDE SEQUENCE</scope>
</reference>
<dbReference type="EMBL" id="GBXM01005687">
    <property type="protein sequence ID" value="JAI02891.1"/>
    <property type="molecule type" value="Transcribed_RNA"/>
</dbReference>
<dbReference type="AlphaFoldDB" id="A0A0E9XM32"/>
<evidence type="ECO:0008006" key="3">
    <source>
        <dbReference type="Google" id="ProtNLM"/>
    </source>
</evidence>
<reference evidence="2" key="2">
    <citation type="journal article" date="2015" name="Fish Shellfish Immunol.">
        <title>Early steps in the European eel (Anguilla anguilla)-Vibrio vulnificus interaction in the gills: Role of the RtxA13 toxin.</title>
        <authorList>
            <person name="Callol A."/>
            <person name="Pajuelo D."/>
            <person name="Ebbesson L."/>
            <person name="Teles M."/>
            <person name="MacKenzie S."/>
            <person name="Amaro C."/>
        </authorList>
    </citation>
    <scope>NUCLEOTIDE SEQUENCE</scope>
</reference>
<organism evidence="2">
    <name type="scientific">Anguilla anguilla</name>
    <name type="common">European freshwater eel</name>
    <name type="synonym">Muraena anguilla</name>
    <dbReference type="NCBI Taxonomy" id="7936"/>
    <lineage>
        <taxon>Eukaryota</taxon>
        <taxon>Metazoa</taxon>
        <taxon>Chordata</taxon>
        <taxon>Craniata</taxon>
        <taxon>Vertebrata</taxon>
        <taxon>Euteleostomi</taxon>
        <taxon>Actinopterygii</taxon>
        <taxon>Neopterygii</taxon>
        <taxon>Teleostei</taxon>
        <taxon>Anguilliformes</taxon>
        <taxon>Anguillidae</taxon>
        <taxon>Anguilla</taxon>
    </lineage>
</organism>